<evidence type="ECO:0000313" key="3">
    <source>
        <dbReference type="Proteomes" id="UP000381093"/>
    </source>
</evidence>
<evidence type="ECO:0000313" key="2">
    <source>
        <dbReference type="EMBL" id="VVO43220.1"/>
    </source>
</evidence>
<dbReference type="AlphaFoldDB" id="A0A5E7FV80"/>
<evidence type="ECO:0008006" key="4">
    <source>
        <dbReference type="Google" id="ProtNLM"/>
    </source>
</evidence>
<organism evidence="2 3">
    <name type="scientific">Pseudomonas fluorescens</name>
    <dbReference type="NCBI Taxonomy" id="294"/>
    <lineage>
        <taxon>Bacteria</taxon>
        <taxon>Pseudomonadati</taxon>
        <taxon>Pseudomonadota</taxon>
        <taxon>Gammaproteobacteria</taxon>
        <taxon>Pseudomonadales</taxon>
        <taxon>Pseudomonadaceae</taxon>
        <taxon>Pseudomonas</taxon>
    </lineage>
</organism>
<dbReference type="InterPro" id="IPR025489">
    <property type="entry name" value="DUF4381"/>
</dbReference>
<dbReference type="Pfam" id="PF14316">
    <property type="entry name" value="DUF4381"/>
    <property type="match status" value="2"/>
</dbReference>
<dbReference type="EMBL" id="CABVHW010000043">
    <property type="protein sequence ID" value="VVO43220.1"/>
    <property type="molecule type" value="Genomic_DNA"/>
</dbReference>
<accession>A0A5E7FV80</accession>
<protein>
    <recommendedName>
        <fullName evidence="4">Alpha-2 type XI collagen</fullName>
    </recommendedName>
</protein>
<sequence>MNPTVPGIEQLKEIGLPAPVSYAPQTWGWWVLLAVLLGVVLLVGARRYWQWRRDRYRREALVRLAELQNSDDRLSALRELPELLKRVALSMPSGWNTIPVGAGLSDRRTAAKAVYQKTSMLNVRTPSLASQLLQGTGALGGKEWQAFLEKHSSQRLPADFSQQLAQLAYAPDATLLALPETQRQYLFTACKHWVESHHVAA</sequence>
<proteinExistence type="predicted"/>
<gene>
    <name evidence="2" type="ORF">PS710_06169</name>
</gene>
<evidence type="ECO:0000256" key="1">
    <source>
        <dbReference type="SAM" id="Phobius"/>
    </source>
</evidence>
<keyword evidence="1" id="KW-1133">Transmembrane helix</keyword>
<feature type="transmembrane region" description="Helical" evidence="1">
    <location>
        <begin position="27"/>
        <end position="49"/>
    </location>
</feature>
<dbReference type="Proteomes" id="UP000381093">
    <property type="component" value="Unassembled WGS sequence"/>
</dbReference>
<reference evidence="2 3" key="1">
    <citation type="submission" date="2019-09" db="EMBL/GenBank/DDBJ databases">
        <authorList>
            <person name="Chandra G."/>
            <person name="Truman W A."/>
        </authorList>
    </citation>
    <scope>NUCLEOTIDE SEQUENCE [LARGE SCALE GENOMIC DNA]</scope>
    <source>
        <strain evidence="2">PS710</strain>
    </source>
</reference>
<dbReference type="RefSeq" id="WP_150767903.1">
    <property type="nucleotide sequence ID" value="NZ_CABVHW010000043.1"/>
</dbReference>
<keyword evidence="1" id="KW-0472">Membrane</keyword>
<keyword evidence="1" id="KW-0812">Transmembrane</keyword>
<name>A0A5E7FV80_PSEFL</name>